<gene>
    <name evidence="1" type="ordered locus">Dda3937_04623</name>
</gene>
<protein>
    <submittedName>
        <fullName evidence="1">Uncharacterized protein</fullName>
    </submittedName>
</protein>
<dbReference type="KEGG" id="ddd:Dda3937_04623"/>
<evidence type="ECO:0000313" key="1">
    <source>
        <dbReference type="EMBL" id="ADM98948.1"/>
    </source>
</evidence>
<organism evidence="1 2">
    <name type="scientific">Dickeya dadantii (strain 3937)</name>
    <name type="common">Erwinia chrysanthemi (strain 3937)</name>
    <dbReference type="NCBI Taxonomy" id="198628"/>
    <lineage>
        <taxon>Bacteria</taxon>
        <taxon>Pseudomonadati</taxon>
        <taxon>Pseudomonadota</taxon>
        <taxon>Gammaproteobacteria</taxon>
        <taxon>Enterobacterales</taxon>
        <taxon>Pectobacteriaceae</taxon>
        <taxon>Dickeya</taxon>
    </lineage>
</organism>
<dbReference type="Proteomes" id="UP000006859">
    <property type="component" value="Chromosome"/>
</dbReference>
<keyword evidence="2" id="KW-1185">Reference proteome</keyword>
<name>E0SGX0_DICD3</name>
<evidence type="ECO:0000313" key="2">
    <source>
        <dbReference type="Proteomes" id="UP000006859"/>
    </source>
</evidence>
<accession>E0SGX0</accession>
<dbReference type="HOGENOM" id="CLU_1945324_0_0_6"/>
<sequence length="129" mass="14074">MSRSKKAKWPINRLSADEAPHKAFIPPSSLQPLIPFLLMQTVGNAGRCLKSSAGATYLILELTSAIVYLVSDAEQLSLPDRKSRGKIPRGMPSLKVGPVCFDAALTSITYLIKIISIAAQHQDHIHTPR</sequence>
<reference evidence="1 2" key="1">
    <citation type="journal article" date="2011" name="J. Bacteriol.">
        <title>Genome sequence of the plant-pathogenic bacterium Dickeya dadantii 3937.</title>
        <authorList>
            <person name="Glasner J.D."/>
            <person name="Yang C.H."/>
            <person name="Reverchon S."/>
            <person name="Hugouvieux-Cotte-Pattat N."/>
            <person name="Condemine G."/>
            <person name="Bohin J.P."/>
            <person name="Van Gijsegem F."/>
            <person name="Yang S."/>
            <person name="Franza T."/>
            <person name="Expert D."/>
            <person name="Plunkett G. III"/>
            <person name="San Francisco M.J."/>
            <person name="Charkowski A.O."/>
            <person name="Py B."/>
            <person name="Bell K."/>
            <person name="Rauscher L."/>
            <person name="Rodriguez-Palenzuela P."/>
            <person name="Toussaint A."/>
            <person name="Holeva M.C."/>
            <person name="He S.Y."/>
            <person name="Douet V."/>
            <person name="Boccara M."/>
            <person name="Blanco C."/>
            <person name="Toth I."/>
            <person name="Anderson B.D."/>
            <person name="Biehl B.S."/>
            <person name="Mau B."/>
            <person name="Flynn S.M."/>
            <person name="Barras F."/>
            <person name="Lindeberg M."/>
            <person name="Birch P.R."/>
            <person name="Tsuyumu S."/>
            <person name="Shi X."/>
            <person name="Hibbing M."/>
            <person name="Yap M.N."/>
            <person name="Carpentier M."/>
            <person name="Dassa E."/>
            <person name="Umehara M."/>
            <person name="Kim J.F."/>
            <person name="Rusch M."/>
            <person name="Soni P."/>
            <person name="Mayhew G.F."/>
            <person name="Fouts D.E."/>
            <person name="Gill S.R."/>
            <person name="Blattner F.R."/>
            <person name="Keen N.T."/>
            <person name="Perna N.T."/>
        </authorList>
    </citation>
    <scope>NUCLEOTIDE SEQUENCE [LARGE SCALE GENOMIC DNA]</scope>
    <source>
        <strain evidence="1 2">3937</strain>
    </source>
</reference>
<proteinExistence type="predicted"/>
<dbReference type="EMBL" id="CP002038">
    <property type="protein sequence ID" value="ADM98948.1"/>
    <property type="molecule type" value="Genomic_DNA"/>
</dbReference>
<dbReference type="AlphaFoldDB" id="E0SGX0"/>